<accession>A0AAV3YEM5</accession>
<evidence type="ECO:0000259" key="1">
    <source>
        <dbReference type="Pfam" id="PF00078"/>
    </source>
</evidence>
<feature type="domain" description="Reverse transcriptase" evidence="1">
    <location>
        <begin position="115"/>
        <end position="192"/>
    </location>
</feature>
<reference evidence="2 3" key="1">
    <citation type="journal article" date="2021" name="Elife">
        <title>Chloroplast acquisition without the gene transfer in kleptoplastic sea slugs, Plakobranchus ocellatus.</title>
        <authorList>
            <person name="Maeda T."/>
            <person name="Takahashi S."/>
            <person name="Yoshida T."/>
            <person name="Shimamura S."/>
            <person name="Takaki Y."/>
            <person name="Nagai Y."/>
            <person name="Toyoda A."/>
            <person name="Suzuki Y."/>
            <person name="Arimoto A."/>
            <person name="Ishii H."/>
            <person name="Satoh N."/>
            <person name="Nishiyama T."/>
            <person name="Hasebe M."/>
            <person name="Maruyama T."/>
            <person name="Minagawa J."/>
            <person name="Obokata J."/>
            <person name="Shigenobu S."/>
        </authorList>
    </citation>
    <scope>NUCLEOTIDE SEQUENCE [LARGE SCALE GENOMIC DNA]</scope>
</reference>
<dbReference type="Proteomes" id="UP000735302">
    <property type="component" value="Unassembled WGS sequence"/>
</dbReference>
<evidence type="ECO:0000313" key="3">
    <source>
        <dbReference type="Proteomes" id="UP000735302"/>
    </source>
</evidence>
<organism evidence="2 3">
    <name type="scientific">Plakobranchus ocellatus</name>
    <dbReference type="NCBI Taxonomy" id="259542"/>
    <lineage>
        <taxon>Eukaryota</taxon>
        <taxon>Metazoa</taxon>
        <taxon>Spiralia</taxon>
        <taxon>Lophotrochozoa</taxon>
        <taxon>Mollusca</taxon>
        <taxon>Gastropoda</taxon>
        <taxon>Heterobranchia</taxon>
        <taxon>Euthyneura</taxon>
        <taxon>Panpulmonata</taxon>
        <taxon>Sacoglossa</taxon>
        <taxon>Placobranchoidea</taxon>
        <taxon>Plakobranchidae</taxon>
        <taxon>Plakobranchus</taxon>
    </lineage>
</organism>
<dbReference type="Gene3D" id="3.60.10.10">
    <property type="entry name" value="Endonuclease/exonuclease/phosphatase"/>
    <property type="match status" value="1"/>
</dbReference>
<dbReference type="SUPFAM" id="SSF56219">
    <property type="entry name" value="DNase I-like"/>
    <property type="match status" value="1"/>
</dbReference>
<dbReference type="PANTHER" id="PTHR47027">
    <property type="entry name" value="REVERSE TRANSCRIPTASE DOMAIN-CONTAINING PROTEIN"/>
    <property type="match status" value="1"/>
</dbReference>
<dbReference type="AlphaFoldDB" id="A0AAV3YEM5"/>
<comment type="caution">
    <text evidence="2">The sequence shown here is derived from an EMBL/GenBank/DDBJ whole genome shotgun (WGS) entry which is preliminary data.</text>
</comment>
<sequence length="207" mass="24165">MKSKRTPKIQDTIIVMGDFNAKVEDERPEDVVGPSGIGTVNERGSRVIEWCQINDFTITNTWYQNHPRRQWTWKSPRDSIRNKMDYILIQKRFRNAVKTSKSLPGADRESEHIPAFDKVRHVELFRMLEKLDIDGKDLRVIRNLYWDQSASVRIEGEHSDFKPIKRGVGQGRVMSPDLFNLYSEIISRNLDGILGLKINRDNLNNLR</sequence>
<name>A0AAV3YEM5_9GAST</name>
<dbReference type="InterPro" id="IPR000477">
    <property type="entry name" value="RT_dom"/>
</dbReference>
<dbReference type="EMBL" id="BLXT01000825">
    <property type="protein sequence ID" value="GFN80601.1"/>
    <property type="molecule type" value="Genomic_DNA"/>
</dbReference>
<evidence type="ECO:0000313" key="2">
    <source>
        <dbReference type="EMBL" id="GFN80601.1"/>
    </source>
</evidence>
<gene>
    <name evidence="2" type="ORF">PoB_000710700</name>
</gene>
<keyword evidence="3" id="KW-1185">Reference proteome</keyword>
<protein>
    <submittedName>
        <fullName evidence="2">Craniofacial development protein 2-like</fullName>
    </submittedName>
</protein>
<dbReference type="PANTHER" id="PTHR47027:SF8">
    <property type="entry name" value="RIBONUCLEASE H"/>
    <property type="match status" value="1"/>
</dbReference>
<proteinExistence type="predicted"/>
<dbReference type="Pfam" id="PF00078">
    <property type="entry name" value="RVT_1"/>
    <property type="match status" value="1"/>
</dbReference>
<dbReference type="InterPro" id="IPR036691">
    <property type="entry name" value="Endo/exonu/phosph_ase_sf"/>
</dbReference>